<gene>
    <name evidence="2" type="ORF">BM613_12510</name>
</gene>
<dbReference type="OrthoDB" id="9800495at2"/>
<evidence type="ECO:0000259" key="1">
    <source>
        <dbReference type="Pfam" id="PF04266"/>
    </source>
</evidence>
<dbReference type="EMBL" id="MPDK01000030">
    <property type="protein sequence ID" value="PWI56697.1"/>
    <property type="molecule type" value="Genomic_DNA"/>
</dbReference>
<dbReference type="InterPro" id="IPR015947">
    <property type="entry name" value="PUA-like_sf"/>
</dbReference>
<keyword evidence="3" id="KW-1185">Reference proteome</keyword>
<evidence type="ECO:0000313" key="3">
    <source>
        <dbReference type="Proteomes" id="UP000245380"/>
    </source>
</evidence>
<dbReference type="RefSeq" id="WP_109431544.1">
    <property type="nucleotide sequence ID" value="NZ_MPDK01000030.1"/>
</dbReference>
<name>A0A2U3D5Z1_SULT2</name>
<dbReference type="AlphaFoldDB" id="A0A2U3D5Z1"/>
<comment type="caution">
    <text evidence="2">The sequence shown here is derived from an EMBL/GenBank/DDBJ whole genome shotgun (WGS) entry which is preliminary data.</text>
</comment>
<dbReference type="Proteomes" id="UP000245380">
    <property type="component" value="Unassembled WGS sequence"/>
</dbReference>
<dbReference type="Gene3D" id="2.30.130.30">
    <property type="entry name" value="Hypothetical protein"/>
    <property type="match status" value="1"/>
</dbReference>
<dbReference type="SUPFAM" id="SSF88697">
    <property type="entry name" value="PUA domain-like"/>
    <property type="match status" value="1"/>
</dbReference>
<accession>A0A2U3D5Z1</accession>
<evidence type="ECO:0000313" key="2">
    <source>
        <dbReference type="EMBL" id="PWI56697.1"/>
    </source>
</evidence>
<protein>
    <recommendedName>
        <fullName evidence="1">ASCH domain-containing protein</fullName>
    </recommendedName>
</protein>
<dbReference type="Pfam" id="PF04266">
    <property type="entry name" value="ASCH"/>
    <property type="match status" value="1"/>
</dbReference>
<sequence length="122" mass="14335">MKVLLSIKPEFAHEIFSGTKRYEYRKTIFRQKVKRVVVYASSPVSKVIGEFEIDEILHDEIETLWETTKSFSGITKDFFFSYFKSRESGYAIKIKSYKLYDDPMDLRSVYGSNPPQSFAYVD</sequence>
<reference evidence="2 3" key="1">
    <citation type="submission" date="2016-11" db="EMBL/GenBank/DDBJ databases">
        <title>Comparative genomics of Acidibacillus ferroxidans species.</title>
        <authorList>
            <person name="Oliveira G."/>
            <person name="Nunes G."/>
            <person name="Oliveira R."/>
            <person name="Araujo F."/>
            <person name="Salim A."/>
            <person name="Scholte L."/>
            <person name="Morais D."/>
            <person name="Nancucheo I."/>
            <person name="Johnson D.B."/>
            <person name="Grail B."/>
            <person name="Bittencourt J."/>
            <person name="Valadares R."/>
        </authorList>
    </citation>
    <scope>NUCLEOTIDE SEQUENCE [LARGE SCALE GENOMIC DNA]</scope>
    <source>
        <strain evidence="2 3">Y002</strain>
    </source>
</reference>
<organism evidence="2 3">
    <name type="scientific">Sulfoacidibacillus thermotolerans</name>
    <name type="common">Acidibacillus sulfuroxidans</name>
    <dbReference type="NCBI Taxonomy" id="1765684"/>
    <lineage>
        <taxon>Bacteria</taxon>
        <taxon>Bacillati</taxon>
        <taxon>Bacillota</taxon>
        <taxon>Bacilli</taxon>
        <taxon>Bacillales</taxon>
        <taxon>Alicyclobacillaceae</taxon>
        <taxon>Sulfoacidibacillus</taxon>
    </lineage>
</organism>
<proteinExistence type="predicted"/>
<dbReference type="InterPro" id="IPR007374">
    <property type="entry name" value="ASCH_domain"/>
</dbReference>
<feature type="domain" description="ASCH" evidence="1">
    <location>
        <begin position="5"/>
        <end position="69"/>
    </location>
</feature>